<feature type="compositionally biased region" description="Polar residues" evidence="1">
    <location>
        <begin position="106"/>
        <end position="133"/>
    </location>
</feature>
<proteinExistence type="predicted"/>
<organism evidence="2 3">
    <name type="scientific">Colletotrichum chrysophilum</name>
    <dbReference type="NCBI Taxonomy" id="1836956"/>
    <lineage>
        <taxon>Eukaryota</taxon>
        <taxon>Fungi</taxon>
        <taxon>Dikarya</taxon>
        <taxon>Ascomycota</taxon>
        <taxon>Pezizomycotina</taxon>
        <taxon>Sordariomycetes</taxon>
        <taxon>Hypocreomycetidae</taxon>
        <taxon>Glomerellales</taxon>
        <taxon>Glomerellaceae</taxon>
        <taxon>Colletotrichum</taxon>
        <taxon>Colletotrichum gloeosporioides species complex</taxon>
    </lineage>
</organism>
<evidence type="ECO:0000313" key="3">
    <source>
        <dbReference type="Proteomes" id="UP001243330"/>
    </source>
</evidence>
<gene>
    <name evidence="2" type="ORF">CCHR01_17957</name>
</gene>
<sequence>MLRALTRTASVQLRPGSSIDHLPDHRLKTKASNLDSRRKPYAAFIACGSCQILSIGVRTPRIILSLCRWLLRRSSRRVPKWVPGARLRLQPPPARVRGPASELPTAGSSEQDFQNSSARPQQQSGWSPRNRSRCQNFADVIGSGAEERSQDVKILSRRHLVRHVEEAGTALGGP</sequence>
<dbReference type="AlphaFoldDB" id="A0AAD9E9D7"/>
<comment type="caution">
    <text evidence="2">The sequence shown here is derived from an EMBL/GenBank/DDBJ whole genome shotgun (WGS) entry which is preliminary data.</text>
</comment>
<dbReference type="Proteomes" id="UP001243330">
    <property type="component" value="Unassembled WGS sequence"/>
</dbReference>
<evidence type="ECO:0000313" key="2">
    <source>
        <dbReference type="EMBL" id="KAK1839417.1"/>
    </source>
</evidence>
<evidence type="ECO:0000256" key="1">
    <source>
        <dbReference type="SAM" id="MobiDB-lite"/>
    </source>
</evidence>
<keyword evidence="3" id="KW-1185">Reference proteome</keyword>
<feature type="region of interest" description="Disordered" evidence="1">
    <location>
        <begin position="88"/>
        <end position="133"/>
    </location>
</feature>
<name>A0AAD9E9D7_9PEZI</name>
<accession>A0AAD9E9D7</accession>
<dbReference type="EMBL" id="JAQOWY010000676">
    <property type="protein sequence ID" value="KAK1839417.1"/>
    <property type="molecule type" value="Genomic_DNA"/>
</dbReference>
<reference evidence="2" key="1">
    <citation type="submission" date="2023-01" db="EMBL/GenBank/DDBJ databases">
        <title>Colletotrichum chrysophilum M932 genome sequence.</title>
        <authorList>
            <person name="Baroncelli R."/>
        </authorList>
    </citation>
    <scope>NUCLEOTIDE SEQUENCE</scope>
    <source>
        <strain evidence="2">M932</strain>
    </source>
</reference>
<protein>
    <submittedName>
        <fullName evidence="2">Uncharacterized protein</fullName>
    </submittedName>
</protein>